<dbReference type="RefSeq" id="XP_057402259.1">
    <property type="nucleotide sequence ID" value="XM_057546276.1"/>
</dbReference>
<sequence length="216" mass="23798">MMETSTLGFLELTLPVPVSWIWSQVKPGVLTIVTSRSSSQGGWSGSFWPMLTHGCLMRSGPGPSYHGVQHYSQAPHVHRRAAVALPQQEFRGSIRVSAADRVQLDSAITLVAEAKVCKFDIHVGIKEEAQWLQVPMHDAPPVAVLQGGDQLLERASGLRLCHTAMGLQIAVHVPPTEVLHHHEKCLLCVNHPQQFYNIGVIQNLQTAHFPEKCLDT</sequence>
<proteinExistence type="predicted"/>
<dbReference type="RefSeq" id="XP_057402261.1">
    <property type="nucleotide sequence ID" value="XM_057546278.1"/>
</dbReference>
<name>A0ABM3TJI0_BALAC</name>
<evidence type="ECO:0000313" key="4">
    <source>
        <dbReference type="RefSeq" id="XP_057402261.1"/>
    </source>
</evidence>
<accession>A0ABM3TJI0</accession>
<dbReference type="GeneID" id="103008269"/>
<organism evidence="1 4">
    <name type="scientific">Balaenoptera acutorostrata</name>
    <name type="common">Common minke whale</name>
    <name type="synonym">Balaena rostrata</name>
    <dbReference type="NCBI Taxonomy" id="9767"/>
    <lineage>
        <taxon>Eukaryota</taxon>
        <taxon>Metazoa</taxon>
        <taxon>Chordata</taxon>
        <taxon>Craniata</taxon>
        <taxon>Vertebrata</taxon>
        <taxon>Euteleostomi</taxon>
        <taxon>Mammalia</taxon>
        <taxon>Eutheria</taxon>
        <taxon>Laurasiatheria</taxon>
        <taxon>Artiodactyla</taxon>
        <taxon>Whippomorpha</taxon>
        <taxon>Cetacea</taxon>
        <taxon>Mysticeti</taxon>
        <taxon>Balaenopteridae</taxon>
        <taxon>Balaenoptera</taxon>
    </lineage>
</organism>
<gene>
    <name evidence="2 3 4" type="primary">LOC103008269</name>
</gene>
<evidence type="ECO:0000313" key="2">
    <source>
        <dbReference type="RefSeq" id="XP_057402259.1"/>
    </source>
</evidence>
<dbReference type="Proteomes" id="UP001652580">
    <property type="component" value="Chromosome 5"/>
</dbReference>
<evidence type="ECO:0000313" key="1">
    <source>
        <dbReference type="Proteomes" id="UP001652580"/>
    </source>
</evidence>
<dbReference type="RefSeq" id="XP_057402260.1">
    <property type="nucleotide sequence ID" value="XM_057546277.1"/>
</dbReference>
<protein>
    <submittedName>
        <fullName evidence="2 3">Uncharacterized protein LOC103008269 isoform X1</fullName>
    </submittedName>
</protein>
<keyword evidence="1" id="KW-1185">Reference proteome</keyword>
<reference evidence="2 3" key="1">
    <citation type="submission" date="2025-05" db="UniProtKB">
        <authorList>
            <consortium name="RefSeq"/>
        </authorList>
    </citation>
    <scope>IDENTIFICATION</scope>
</reference>
<evidence type="ECO:0000313" key="3">
    <source>
        <dbReference type="RefSeq" id="XP_057402260.1"/>
    </source>
</evidence>